<keyword evidence="2" id="KW-1185">Reference proteome</keyword>
<protein>
    <recommendedName>
        <fullName evidence="3">DUF3800 domain-containing protein</fullName>
    </recommendedName>
</protein>
<dbReference type="RefSeq" id="WP_078253713.1">
    <property type="nucleotide sequence ID" value="NZ_MUYU01000008.1"/>
</dbReference>
<name>A0A1T0CRB9_9GAMM</name>
<proteinExistence type="predicted"/>
<evidence type="ECO:0000313" key="2">
    <source>
        <dbReference type="Proteomes" id="UP000189800"/>
    </source>
</evidence>
<dbReference type="OrthoDB" id="9799211at2"/>
<comment type="caution">
    <text evidence="1">The sequence shown here is derived from an EMBL/GenBank/DDBJ whole genome shotgun (WGS) entry which is preliminary data.</text>
</comment>
<dbReference type="EMBL" id="MUYU01000008">
    <property type="protein sequence ID" value="OOS24893.1"/>
    <property type="molecule type" value="Genomic_DNA"/>
</dbReference>
<gene>
    <name evidence="1" type="ORF">B0680_03715</name>
</gene>
<dbReference type="Pfam" id="PF12686">
    <property type="entry name" value="DUF3800"/>
    <property type="match status" value="1"/>
</dbReference>
<organism evidence="1 2">
    <name type="scientific">Moraxella pluranimalium</name>
    <dbReference type="NCBI Taxonomy" id="470453"/>
    <lineage>
        <taxon>Bacteria</taxon>
        <taxon>Pseudomonadati</taxon>
        <taxon>Pseudomonadota</taxon>
        <taxon>Gammaproteobacteria</taxon>
        <taxon>Moraxellales</taxon>
        <taxon>Moraxellaceae</taxon>
        <taxon>Moraxella</taxon>
    </lineage>
</organism>
<evidence type="ECO:0008006" key="3">
    <source>
        <dbReference type="Google" id="ProtNLM"/>
    </source>
</evidence>
<evidence type="ECO:0000313" key="1">
    <source>
        <dbReference type="EMBL" id="OOS24893.1"/>
    </source>
</evidence>
<sequence>MKFEVYCDENHPELFTSSKPTAKYLMIGSLWIPSELRQEIKQKIHKLRQEYSLWGEMKWHNVAPTSLNFYKSLIDLFQSYGEQMRFRCIAVDIEHFQKDYHQGDSELGFYKFYYQVLHHWILDFNEYIIFCDIKTNRDLTRLKTLKQCLNNANITSRVRDVQALPSKEVVLIQLTDILLGMASARLNNKLKAGSAKSKLVEYFEEKINRTIAPTYRNENKFNVFKINLRGGW</sequence>
<dbReference type="Proteomes" id="UP000189800">
    <property type="component" value="Unassembled WGS sequence"/>
</dbReference>
<dbReference type="AlphaFoldDB" id="A0A1T0CRB9"/>
<dbReference type="InterPro" id="IPR024524">
    <property type="entry name" value="DUF3800"/>
</dbReference>
<reference evidence="1 2" key="1">
    <citation type="submission" date="2017-02" db="EMBL/GenBank/DDBJ databases">
        <title>Draft genome sequence of Moraxella pluranimalium CCUG 54913T type strain.</title>
        <authorList>
            <person name="Salva-Serra F."/>
            <person name="Engstrom-Jakobsson H."/>
            <person name="Thorell K."/>
            <person name="Jaen-Luchoro D."/>
            <person name="Gonzales-Siles L."/>
            <person name="Karlsson R."/>
            <person name="Yazdan S."/>
            <person name="Boulund F."/>
            <person name="Johnning A."/>
            <person name="Engstrand L."/>
            <person name="Kristiansson E."/>
            <person name="Moore E."/>
        </authorList>
    </citation>
    <scope>NUCLEOTIDE SEQUENCE [LARGE SCALE GENOMIC DNA]</scope>
    <source>
        <strain evidence="1 2">CCUG 54913</strain>
    </source>
</reference>
<accession>A0A1T0CRB9</accession>